<dbReference type="InterPro" id="IPR029032">
    <property type="entry name" value="AhpD-like"/>
</dbReference>
<dbReference type="AlphaFoldDB" id="A0AA37Q6H6"/>
<dbReference type="InterPro" id="IPR003779">
    <property type="entry name" value="CMD-like"/>
</dbReference>
<dbReference type="Proteomes" id="UP001161325">
    <property type="component" value="Unassembled WGS sequence"/>
</dbReference>
<evidence type="ECO:0000313" key="3">
    <source>
        <dbReference type="EMBL" id="GLC27454.1"/>
    </source>
</evidence>
<dbReference type="PANTHER" id="PTHR28180:SF2">
    <property type="entry name" value="PEROXISOMAL PROTEIN 2"/>
    <property type="match status" value="1"/>
</dbReference>
<evidence type="ECO:0000256" key="1">
    <source>
        <dbReference type="SAM" id="MobiDB-lite"/>
    </source>
</evidence>
<feature type="domain" description="Carboxymuconolactone decarboxylase-like" evidence="2">
    <location>
        <begin position="151"/>
        <end position="212"/>
    </location>
</feature>
<comment type="caution">
    <text evidence="3">The sequence shown here is derived from an EMBL/GenBank/DDBJ whole genome shotgun (WGS) entry which is preliminary data.</text>
</comment>
<dbReference type="InterPro" id="IPR052999">
    <property type="entry name" value="PTS1_Protein"/>
</dbReference>
<dbReference type="EMBL" id="BRXS01000006">
    <property type="protein sequence ID" value="GLC27454.1"/>
    <property type="molecule type" value="Genomic_DNA"/>
</dbReference>
<dbReference type="GO" id="GO:0051920">
    <property type="term" value="F:peroxiredoxin activity"/>
    <property type="evidence" value="ECO:0007669"/>
    <property type="project" value="InterPro"/>
</dbReference>
<dbReference type="PANTHER" id="PTHR28180">
    <property type="entry name" value="CONSERVED MITOCHONDRIAL PROTEIN-RELATED"/>
    <property type="match status" value="1"/>
</dbReference>
<gene>
    <name evidence="3" type="ORF">rosag_39670</name>
</gene>
<feature type="region of interest" description="Disordered" evidence="1">
    <location>
        <begin position="1"/>
        <end position="22"/>
    </location>
</feature>
<sequence length="237" mass="25436">MSASDTGAARRQEPARVATMGSEASSDAMLGALDAPTRALVRLAAIIAASDEATMRAALVKAAAEIPGEWVEELILQSYLFAGFPRTLNAMREWRRASGRKAPKDDPGAHIDAAPQWAADGVETCAAVYGPFYERLRPNIAALHPALDMWMIVDGYGKVLSRPGLDIVRRELCVIAVCAVGRQDRQLHSHLHGALHVGASAQLVEEALDALADLMSPDALAHAQHLWSHVRATQHAT</sequence>
<protein>
    <recommendedName>
        <fullName evidence="2">Carboxymuconolactone decarboxylase-like domain-containing protein</fullName>
    </recommendedName>
</protein>
<organism evidence="3 4">
    <name type="scientific">Roseisolibacter agri</name>
    <dbReference type="NCBI Taxonomy" id="2014610"/>
    <lineage>
        <taxon>Bacteria</taxon>
        <taxon>Pseudomonadati</taxon>
        <taxon>Gemmatimonadota</taxon>
        <taxon>Gemmatimonadia</taxon>
        <taxon>Gemmatimonadales</taxon>
        <taxon>Gemmatimonadaceae</taxon>
        <taxon>Roseisolibacter</taxon>
    </lineage>
</organism>
<dbReference type="Pfam" id="PF02627">
    <property type="entry name" value="CMD"/>
    <property type="match status" value="1"/>
</dbReference>
<dbReference type="SUPFAM" id="SSF69118">
    <property type="entry name" value="AhpD-like"/>
    <property type="match status" value="1"/>
</dbReference>
<dbReference type="RefSeq" id="WP_284351893.1">
    <property type="nucleotide sequence ID" value="NZ_BRXS01000006.1"/>
</dbReference>
<name>A0AA37Q6H6_9BACT</name>
<evidence type="ECO:0000313" key="4">
    <source>
        <dbReference type="Proteomes" id="UP001161325"/>
    </source>
</evidence>
<reference evidence="3" key="1">
    <citation type="submission" date="2022-08" db="EMBL/GenBank/DDBJ databases">
        <title>Draft genome sequencing of Roseisolibacter agri AW1220.</title>
        <authorList>
            <person name="Tobiishi Y."/>
            <person name="Tonouchi A."/>
        </authorList>
    </citation>
    <scope>NUCLEOTIDE SEQUENCE</scope>
    <source>
        <strain evidence="3">AW1220</strain>
    </source>
</reference>
<keyword evidence="4" id="KW-1185">Reference proteome</keyword>
<dbReference type="Gene3D" id="1.20.1290.10">
    <property type="entry name" value="AhpD-like"/>
    <property type="match status" value="1"/>
</dbReference>
<proteinExistence type="predicted"/>
<accession>A0AA37Q6H6</accession>
<evidence type="ECO:0000259" key="2">
    <source>
        <dbReference type="Pfam" id="PF02627"/>
    </source>
</evidence>